<accession>A0ABU9EFI2</accession>
<dbReference type="Proteomes" id="UP001484239">
    <property type="component" value="Unassembled WGS sequence"/>
</dbReference>
<evidence type="ECO:0000313" key="2">
    <source>
        <dbReference type="Proteomes" id="UP001484239"/>
    </source>
</evidence>
<evidence type="ECO:0000313" key="1">
    <source>
        <dbReference type="EMBL" id="MEK9502912.1"/>
    </source>
</evidence>
<proteinExistence type="predicted"/>
<sequence>MPPPPSSGPLLVLQPDGYVVIDRVVPGTPDALRITRFGHAGDTVRTGLFSYVPKPFPQAVLDTAVALHIGSGGMVIYGSSAGGVMIPQRAEDSAAARARLAEAIDFPPLQPPVSGTWLSTSDGGLWLEREDTGTDSRTWTLFDAEDRPVGQVDVPRSLRLRWSDGSDLWGVMVDETGIPWLVGYRLAAAGG</sequence>
<protein>
    <submittedName>
        <fullName evidence="1">Uncharacterized protein</fullName>
    </submittedName>
</protein>
<reference evidence="1 2" key="1">
    <citation type="submission" date="2024-02" db="EMBL/GenBank/DDBJ databases">
        <title>A novel Gemmatimonadota bacterium.</title>
        <authorList>
            <person name="Du Z.-J."/>
            <person name="Ye Y.-Q."/>
        </authorList>
    </citation>
    <scope>NUCLEOTIDE SEQUENCE [LARGE SCALE GENOMIC DNA]</scope>
    <source>
        <strain evidence="1 2">DH-20</strain>
    </source>
</reference>
<gene>
    <name evidence="1" type="ORF">WI372_18090</name>
</gene>
<organism evidence="1 2">
    <name type="scientific">Gaopeijia maritima</name>
    <dbReference type="NCBI Taxonomy" id="3119007"/>
    <lineage>
        <taxon>Bacteria</taxon>
        <taxon>Pseudomonadati</taxon>
        <taxon>Gemmatimonadota</taxon>
        <taxon>Longimicrobiia</taxon>
        <taxon>Gaopeijiales</taxon>
        <taxon>Gaopeijiaceae</taxon>
        <taxon>Gaopeijia</taxon>
    </lineage>
</organism>
<dbReference type="RefSeq" id="WP_405287558.1">
    <property type="nucleotide sequence ID" value="NZ_JBBHLI010000017.1"/>
</dbReference>
<dbReference type="EMBL" id="JBBHLI010000017">
    <property type="protein sequence ID" value="MEK9502912.1"/>
    <property type="molecule type" value="Genomic_DNA"/>
</dbReference>
<name>A0ABU9EFI2_9BACT</name>
<comment type="caution">
    <text evidence="1">The sequence shown here is derived from an EMBL/GenBank/DDBJ whole genome shotgun (WGS) entry which is preliminary data.</text>
</comment>
<keyword evidence="2" id="KW-1185">Reference proteome</keyword>